<name>A0A4Y2KH76_ARAVE</name>
<accession>A0A4Y2KH76</accession>
<dbReference type="Proteomes" id="UP000499080">
    <property type="component" value="Unassembled WGS sequence"/>
</dbReference>
<protein>
    <submittedName>
        <fullName evidence="2">Uncharacterized protein</fullName>
    </submittedName>
</protein>
<evidence type="ECO:0000313" key="2">
    <source>
        <dbReference type="EMBL" id="GBN01096.1"/>
    </source>
</evidence>
<evidence type="ECO:0000313" key="3">
    <source>
        <dbReference type="Proteomes" id="UP000499080"/>
    </source>
</evidence>
<sequence>MALLAKAQKVDLLSLVAEVGLNVSPNVGSLELIKSIQTSDNYDQETFKDLLKAVARIQKEKEEEREFADKEKEKEREKERT</sequence>
<feature type="region of interest" description="Disordered" evidence="1">
    <location>
        <begin position="62"/>
        <end position="81"/>
    </location>
</feature>
<comment type="caution">
    <text evidence="2">The sequence shown here is derived from an EMBL/GenBank/DDBJ whole genome shotgun (WGS) entry which is preliminary data.</text>
</comment>
<dbReference type="AlphaFoldDB" id="A0A4Y2KH76"/>
<reference evidence="2 3" key="1">
    <citation type="journal article" date="2019" name="Sci. Rep.">
        <title>Orb-weaving spider Araneus ventricosus genome elucidates the spidroin gene catalogue.</title>
        <authorList>
            <person name="Kono N."/>
            <person name="Nakamura H."/>
            <person name="Ohtoshi R."/>
            <person name="Moran D.A.P."/>
            <person name="Shinohara A."/>
            <person name="Yoshida Y."/>
            <person name="Fujiwara M."/>
            <person name="Mori M."/>
            <person name="Tomita M."/>
            <person name="Arakawa K."/>
        </authorList>
    </citation>
    <scope>NUCLEOTIDE SEQUENCE [LARGE SCALE GENOMIC DNA]</scope>
</reference>
<proteinExistence type="predicted"/>
<evidence type="ECO:0000256" key="1">
    <source>
        <dbReference type="SAM" id="MobiDB-lite"/>
    </source>
</evidence>
<dbReference type="EMBL" id="BGPR01004581">
    <property type="protein sequence ID" value="GBN01096.1"/>
    <property type="molecule type" value="Genomic_DNA"/>
</dbReference>
<organism evidence="2 3">
    <name type="scientific">Araneus ventricosus</name>
    <name type="common">Orbweaver spider</name>
    <name type="synonym">Epeira ventricosa</name>
    <dbReference type="NCBI Taxonomy" id="182803"/>
    <lineage>
        <taxon>Eukaryota</taxon>
        <taxon>Metazoa</taxon>
        <taxon>Ecdysozoa</taxon>
        <taxon>Arthropoda</taxon>
        <taxon>Chelicerata</taxon>
        <taxon>Arachnida</taxon>
        <taxon>Araneae</taxon>
        <taxon>Araneomorphae</taxon>
        <taxon>Entelegynae</taxon>
        <taxon>Araneoidea</taxon>
        <taxon>Araneidae</taxon>
        <taxon>Araneus</taxon>
    </lineage>
</organism>
<keyword evidence="3" id="KW-1185">Reference proteome</keyword>
<gene>
    <name evidence="2" type="ORF">AVEN_198808_1</name>
</gene>